<dbReference type="PROSITE" id="PS01152">
    <property type="entry name" value="HESB"/>
    <property type="match status" value="1"/>
</dbReference>
<keyword evidence="3 4" id="KW-0411">Iron-sulfur</keyword>
<dbReference type="GO" id="GO:0016226">
    <property type="term" value="P:iron-sulfur cluster assembly"/>
    <property type="evidence" value="ECO:0007669"/>
    <property type="project" value="UniProtKB-UniRule"/>
</dbReference>
<evidence type="ECO:0000256" key="1">
    <source>
        <dbReference type="ARBA" id="ARBA00022723"/>
    </source>
</evidence>
<keyword evidence="1 4" id="KW-0479">Metal-binding</keyword>
<gene>
    <name evidence="4 6" type="primary">erpA</name>
    <name evidence="6" type="ORF">GNH96_03975</name>
</gene>
<comment type="cofactor">
    <cofactor evidence="4">
        <name>iron-sulfur cluster</name>
        <dbReference type="ChEBI" id="CHEBI:30408"/>
    </cofactor>
    <text evidence="4">Binds 1 iron-sulfur cluster per subunit.</text>
</comment>
<dbReference type="FunFam" id="2.60.300.12:FF:000002">
    <property type="entry name" value="Iron-sulfur cluster insertion protein ErpA"/>
    <property type="match status" value="1"/>
</dbReference>
<dbReference type="Gene3D" id="2.60.300.12">
    <property type="entry name" value="HesB-like domain"/>
    <property type="match status" value="1"/>
</dbReference>
<feature type="binding site" evidence="4">
    <location>
        <position position="114"/>
    </location>
    <ligand>
        <name>iron-sulfur cluster</name>
        <dbReference type="ChEBI" id="CHEBI:30408"/>
    </ligand>
</feature>
<dbReference type="SUPFAM" id="SSF89360">
    <property type="entry name" value="HesB-like domain"/>
    <property type="match status" value="1"/>
</dbReference>
<feature type="binding site" evidence="4">
    <location>
        <position position="116"/>
    </location>
    <ligand>
        <name>iron-sulfur cluster</name>
        <dbReference type="ChEBI" id="CHEBI:30408"/>
    </ligand>
</feature>
<protein>
    <recommendedName>
        <fullName evidence="4">Iron-sulfur cluster insertion protein ErpA</fullName>
    </recommendedName>
</protein>
<dbReference type="HAMAP" id="MF_01380">
    <property type="entry name" value="Fe_S_insert_ErpA"/>
    <property type="match status" value="1"/>
</dbReference>
<organism evidence="6 7">
    <name type="scientific">Methylococcus geothermalis</name>
    <dbReference type="NCBI Taxonomy" id="2681310"/>
    <lineage>
        <taxon>Bacteria</taxon>
        <taxon>Pseudomonadati</taxon>
        <taxon>Pseudomonadota</taxon>
        <taxon>Gammaproteobacteria</taxon>
        <taxon>Methylococcales</taxon>
        <taxon>Methylococcaceae</taxon>
        <taxon>Methylococcus</taxon>
    </lineage>
</organism>
<dbReference type="InterPro" id="IPR016092">
    <property type="entry name" value="ATAP"/>
</dbReference>
<keyword evidence="7" id="KW-1185">Reference proteome</keyword>
<dbReference type="PANTHER" id="PTHR43011">
    <property type="entry name" value="IRON-SULFUR CLUSTER ASSEMBLY 2 HOMOLOG, MITOCHONDRIAL"/>
    <property type="match status" value="1"/>
</dbReference>
<comment type="subunit">
    <text evidence="4">Homodimer.</text>
</comment>
<dbReference type="EMBL" id="CP046565">
    <property type="protein sequence ID" value="QJD29206.1"/>
    <property type="molecule type" value="Genomic_DNA"/>
</dbReference>
<dbReference type="AlphaFoldDB" id="A0A858Q640"/>
<feature type="domain" description="Core" evidence="5">
    <location>
        <begin position="17"/>
        <end position="117"/>
    </location>
</feature>
<dbReference type="InterPro" id="IPR023063">
    <property type="entry name" value="ErpA_proteobact"/>
</dbReference>
<dbReference type="InterPro" id="IPR017870">
    <property type="entry name" value="FeS_cluster_insertion_CS"/>
</dbReference>
<accession>A0A858Q640</accession>
<dbReference type="Pfam" id="PF01521">
    <property type="entry name" value="Fe-S_biosyn"/>
    <property type="match status" value="1"/>
</dbReference>
<sequence length="133" mass="13790">MTAMTSIVDLTPAGPALIFTGNAAAKVNELIAEEGNPALKLRVYVSGGGCSGFQYGFSFEETMNEDDTAVEKDGVTLLVDPTSLQYLQGAEIDYQEGLEGSRFVIKNPNATSSCSCGSSFSVEGSGGSSCSSH</sequence>
<dbReference type="Proteomes" id="UP000503004">
    <property type="component" value="Chromosome"/>
</dbReference>
<feature type="binding site" evidence="4">
    <location>
        <position position="50"/>
    </location>
    <ligand>
        <name>iron-sulfur cluster</name>
        <dbReference type="ChEBI" id="CHEBI:30408"/>
    </ligand>
</feature>
<evidence type="ECO:0000256" key="3">
    <source>
        <dbReference type="ARBA" id="ARBA00023014"/>
    </source>
</evidence>
<dbReference type="InterPro" id="IPR035903">
    <property type="entry name" value="HesB-like_dom_sf"/>
</dbReference>
<dbReference type="GO" id="GO:0051539">
    <property type="term" value="F:4 iron, 4 sulfur cluster binding"/>
    <property type="evidence" value="ECO:0007669"/>
    <property type="project" value="TreeGrafter"/>
</dbReference>
<name>A0A858Q640_9GAMM</name>
<evidence type="ECO:0000256" key="4">
    <source>
        <dbReference type="HAMAP-Rule" id="MF_01380"/>
    </source>
</evidence>
<keyword evidence="2 4" id="KW-0408">Iron</keyword>
<reference evidence="7" key="1">
    <citation type="submission" date="2019-12" db="EMBL/GenBank/DDBJ databases">
        <authorList>
            <person name="Awala S.I."/>
            <person name="Rhee S.K."/>
        </authorList>
    </citation>
    <scope>NUCLEOTIDE SEQUENCE [LARGE SCALE GENOMIC DNA]</scope>
    <source>
        <strain evidence="7">IM1</strain>
    </source>
</reference>
<evidence type="ECO:0000313" key="6">
    <source>
        <dbReference type="EMBL" id="QJD29206.1"/>
    </source>
</evidence>
<comment type="function">
    <text evidence="4">Required for insertion of 4Fe-4S clusters for at least IspG.</text>
</comment>
<dbReference type="NCBIfam" id="NF010147">
    <property type="entry name" value="PRK13623.1"/>
    <property type="match status" value="1"/>
</dbReference>
<evidence type="ECO:0000259" key="5">
    <source>
        <dbReference type="Pfam" id="PF01521"/>
    </source>
</evidence>
<dbReference type="InterPro" id="IPR000361">
    <property type="entry name" value="ATAP_core_dom"/>
</dbReference>
<dbReference type="GO" id="GO:0051537">
    <property type="term" value="F:2 iron, 2 sulfur cluster binding"/>
    <property type="evidence" value="ECO:0007669"/>
    <property type="project" value="TreeGrafter"/>
</dbReference>
<evidence type="ECO:0000313" key="7">
    <source>
        <dbReference type="Proteomes" id="UP000503004"/>
    </source>
</evidence>
<evidence type="ECO:0000256" key="2">
    <source>
        <dbReference type="ARBA" id="ARBA00023004"/>
    </source>
</evidence>
<dbReference type="PANTHER" id="PTHR43011:SF1">
    <property type="entry name" value="IRON-SULFUR CLUSTER ASSEMBLY 2 HOMOLOG, MITOCHONDRIAL"/>
    <property type="match status" value="1"/>
</dbReference>
<dbReference type="NCBIfam" id="TIGR00049">
    <property type="entry name" value="iron-sulfur cluster assembly accessory protein"/>
    <property type="match status" value="1"/>
</dbReference>
<dbReference type="KEGG" id="metu:GNH96_03975"/>
<dbReference type="GO" id="GO:0005506">
    <property type="term" value="F:iron ion binding"/>
    <property type="evidence" value="ECO:0007669"/>
    <property type="project" value="UniProtKB-UniRule"/>
</dbReference>
<comment type="similarity">
    <text evidence="4">Belongs to the HesB/IscA family.</text>
</comment>
<proteinExistence type="inferred from homology"/>